<dbReference type="GO" id="GO:0012505">
    <property type="term" value="C:endomembrane system"/>
    <property type="evidence" value="ECO:0007669"/>
    <property type="project" value="UniProtKB-SubCell"/>
</dbReference>
<keyword evidence="8 17" id="KW-0547">Nucleotide-binding</keyword>
<evidence type="ECO:0000259" key="19">
    <source>
        <dbReference type="PROSITE" id="PS50846"/>
    </source>
</evidence>
<dbReference type="Pfam" id="PF00702">
    <property type="entry name" value="Hydrolase"/>
    <property type="match status" value="1"/>
</dbReference>
<evidence type="ECO:0000256" key="16">
    <source>
        <dbReference type="ARBA" id="ARBA00080126"/>
    </source>
</evidence>
<keyword evidence="15 17" id="KW-0472">Membrane</keyword>
<dbReference type="SUPFAM" id="SSF81653">
    <property type="entry name" value="Calcium ATPase, transduction domain A"/>
    <property type="match status" value="1"/>
</dbReference>
<gene>
    <name evidence="20" type="ORF">CDD82_6590</name>
</gene>
<organism evidence="20 21">
    <name type="scientific">Ophiocordyceps australis</name>
    <dbReference type="NCBI Taxonomy" id="1399860"/>
    <lineage>
        <taxon>Eukaryota</taxon>
        <taxon>Fungi</taxon>
        <taxon>Dikarya</taxon>
        <taxon>Ascomycota</taxon>
        <taxon>Pezizomycotina</taxon>
        <taxon>Sordariomycetes</taxon>
        <taxon>Hypocreomycetidae</taxon>
        <taxon>Hypocreales</taxon>
        <taxon>Ophiocordycipitaceae</taxon>
        <taxon>Ophiocordyceps</taxon>
    </lineage>
</organism>
<dbReference type="OrthoDB" id="432719at2759"/>
<feature type="region of interest" description="Disordered" evidence="18">
    <location>
        <begin position="548"/>
        <end position="568"/>
    </location>
</feature>
<dbReference type="PANTHER" id="PTHR43520:SF8">
    <property type="entry name" value="P-TYPE CU(+) TRANSPORTER"/>
    <property type="match status" value="1"/>
</dbReference>
<comment type="subcellular location">
    <subcellularLocation>
        <location evidence="1">Endomembrane system</location>
        <topology evidence="1">Multi-pass membrane protein</topology>
    </subcellularLocation>
    <subcellularLocation>
        <location evidence="17">Membrane</location>
    </subcellularLocation>
</comment>
<feature type="transmembrane region" description="Helical" evidence="17">
    <location>
        <begin position="675"/>
        <end position="697"/>
    </location>
</feature>
<evidence type="ECO:0000256" key="10">
    <source>
        <dbReference type="ARBA" id="ARBA00022840"/>
    </source>
</evidence>
<dbReference type="Proteomes" id="UP000224854">
    <property type="component" value="Unassembled WGS sequence"/>
</dbReference>
<dbReference type="EMBL" id="NJEU01000693">
    <property type="protein sequence ID" value="PHH71318.1"/>
    <property type="molecule type" value="Genomic_DNA"/>
</dbReference>
<dbReference type="Pfam" id="PF00122">
    <property type="entry name" value="E1-E2_ATPase"/>
    <property type="match status" value="1"/>
</dbReference>
<evidence type="ECO:0000256" key="14">
    <source>
        <dbReference type="ARBA" id="ARBA00023065"/>
    </source>
</evidence>
<dbReference type="FunFam" id="3.30.70.100:FF:000001">
    <property type="entry name" value="ATPase copper transporting beta"/>
    <property type="match status" value="3"/>
</dbReference>
<dbReference type="Gene3D" id="2.70.150.10">
    <property type="entry name" value="Calcium-transporting ATPase, cytoplasmic transduction domain A"/>
    <property type="match status" value="1"/>
</dbReference>
<dbReference type="Pfam" id="PF00403">
    <property type="entry name" value="HMA"/>
    <property type="match status" value="3"/>
</dbReference>
<keyword evidence="21" id="KW-1185">Reference proteome</keyword>
<dbReference type="SUPFAM" id="SSF56784">
    <property type="entry name" value="HAD-like"/>
    <property type="match status" value="1"/>
</dbReference>
<feature type="transmembrane region" description="Helical" evidence="17">
    <location>
        <begin position="487"/>
        <end position="507"/>
    </location>
</feature>
<feature type="transmembrane region" description="Helical" evidence="17">
    <location>
        <begin position="414"/>
        <end position="437"/>
    </location>
</feature>
<evidence type="ECO:0000256" key="11">
    <source>
        <dbReference type="ARBA" id="ARBA00022842"/>
    </source>
</evidence>
<evidence type="ECO:0000256" key="13">
    <source>
        <dbReference type="ARBA" id="ARBA00022989"/>
    </source>
</evidence>
<dbReference type="InterPro" id="IPR036412">
    <property type="entry name" value="HAD-like_sf"/>
</dbReference>
<keyword evidence="4" id="KW-0813">Transport</keyword>
<evidence type="ECO:0000256" key="6">
    <source>
        <dbReference type="ARBA" id="ARBA00022723"/>
    </source>
</evidence>
<dbReference type="SFLD" id="SFLDS00003">
    <property type="entry name" value="Haloacid_Dehalogenase"/>
    <property type="match status" value="1"/>
</dbReference>
<dbReference type="SFLD" id="SFLDF00027">
    <property type="entry name" value="p-type_atpase"/>
    <property type="match status" value="1"/>
</dbReference>
<accession>A0A2C5XZM9</accession>
<keyword evidence="5 17" id="KW-0812">Transmembrane</keyword>
<feature type="transmembrane region" description="Helical" evidence="17">
    <location>
        <begin position="458"/>
        <end position="481"/>
    </location>
</feature>
<feature type="domain" description="HMA" evidence="19">
    <location>
        <begin position="292"/>
        <end position="358"/>
    </location>
</feature>
<keyword evidence="13 17" id="KW-1133">Transmembrane helix</keyword>
<dbReference type="InterPro" id="IPR059000">
    <property type="entry name" value="ATPase_P-type_domA"/>
</dbReference>
<dbReference type="InterPro" id="IPR006121">
    <property type="entry name" value="HMA_dom"/>
</dbReference>
<dbReference type="GO" id="GO:0016887">
    <property type="term" value="F:ATP hydrolysis activity"/>
    <property type="evidence" value="ECO:0007669"/>
    <property type="project" value="InterPro"/>
</dbReference>
<dbReference type="InterPro" id="IPR006122">
    <property type="entry name" value="HMA_Cu_ion-bd"/>
</dbReference>
<dbReference type="FunFam" id="2.70.150.10:FF:000002">
    <property type="entry name" value="Copper-transporting ATPase 1, putative"/>
    <property type="match status" value="1"/>
</dbReference>
<dbReference type="InterPro" id="IPR001757">
    <property type="entry name" value="P_typ_ATPase"/>
</dbReference>
<dbReference type="GO" id="GO:0005507">
    <property type="term" value="F:copper ion binding"/>
    <property type="evidence" value="ECO:0007669"/>
    <property type="project" value="InterPro"/>
</dbReference>
<dbReference type="PANTHER" id="PTHR43520">
    <property type="entry name" value="ATP7, ISOFORM B"/>
    <property type="match status" value="1"/>
</dbReference>
<feature type="transmembrane region" description="Helical" evidence="17">
    <location>
        <begin position="1098"/>
        <end position="1117"/>
    </location>
</feature>
<dbReference type="SFLD" id="SFLDG00002">
    <property type="entry name" value="C1.7:_P-type_atpase_like"/>
    <property type="match status" value="1"/>
</dbReference>
<dbReference type="SUPFAM" id="SSF55008">
    <property type="entry name" value="HMA, heavy metal-associated domain"/>
    <property type="match status" value="4"/>
</dbReference>
<reference evidence="20 21" key="1">
    <citation type="submission" date="2017-06" db="EMBL/GenBank/DDBJ databases">
        <title>Ant-infecting Ophiocordyceps genomes reveal a high diversity of potential behavioral manipulation genes and a possible major role for enterotoxins.</title>
        <authorList>
            <person name="De Bekker C."/>
            <person name="Evans H.C."/>
            <person name="Brachmann A."/>
            <person name="Hughes D.P."/>
        </authorList>
    </citation>
    <scope>NUCLEOTIDE SEQUENCE [LARGE SCALE GENOMIC DNA]</scope>
    <source>
        <strain evidence="20 21">1348a</strain>
    </source>
</reference>
<dbReference type="InterPro" id="IPR008250">
    <property type="entry name" value="ATPase_P-typ_transduc_dom_A_sf"/>
</dbReference>
<evidence type="ECO:0000256" key="8">
    <source>
        <dbReference type="ARBA" id="ARBA00022741"/>
    </source>
</evidence>
<dbReference type="GO" id="GO:0043682">
    <property type="term" value="F:P-type divalent copper transporter activity"/>
    <property type="evidence" value="ECO:0007669"/>
    <property type="project" value="TreeGrafter"/>
</dbReference>
<dbReference type="CDD" id="cd00371">
    <property type="entry name" value="HMA"/>
    <property type="match status" value="3"/>
</dbReference>
<dbReference type="InterPro" id="IPR027256">
    <property type="entry name" value="P-typ_ATPase_IB"/>
</dbReference>
<keyword evidence="9" id="KW-0187">Copper transport</keyword>
<evidence type="ECO:0000313" key="21">
    <source>
        <dbReference type="Proteomes" id="UP000224854"/>
    </source>
</evidence>
<evidence type="ECO:0000256" key="4">
    <source>
        <dbReference type="ARBA" id="ARBA00022448"/>
    </source>
</evidence>
<dbReference type="InterPro" id="IPR018303">
    <property type="entry name" value="ATPase_P-typ_P_site"/>
</dbReference>
<dbReference type="Gene3D" id="3.30.70.100">
    <property type="match status" value="4"/>
</dbReference>
<dbReference type="InterPro" id="IPR044492">
    <property type="entry name" value="P_typ_ATPase_HD_dom"/>
</dbReference>
<evidence type="ECO:0000256" key="5">
    <source>
        <dbReference type="ARBA" id="ARBA00022692"/>
    </source>
</evidence>
<dbReference type="InterPro" id="IPR036163">
    <property type="entry name" value="HMA_dom_sf"/>
</dbReference>
<dbReference type="SUPFAM" id="SSF81660">
    <property type="entry name" value="Metal cation-transporting ATPase, ATP-binding domain N"/>
    <property type="match status" value="1"/>
</dbReference>
<dbReference type="CDD" id="cd02094">
    <property type="entry name" value="P-type_ATPase_Cu-like"/>
    <property type="match status" value="1"/>
</dbReference>
<dbReference type="GO" id="GO:0016020">
    <property type="term" value="C:membrane"/>
    <property type="evidence" value="ECO:0007669"/>
    <property type="project" value="UniProtKB-SubCell"/>
</dbReference>
<dbReference type="GO" id="GO:0005524">
    <property type="term" value="F:ATP binding"/>
    <property type="evidence" value="ECO:0007669"/>
    <property type="project" value="UniProtKB-UniRule"/>
</dbReference>
<evidence type="ECO:0000256" key="3">
    <source>
        <dbReference type="ARBA" id="ARBA00012517"/>
    </source>
</evidence>
<dbReference type="PRINTS" id="PR00942">
    <property type="entry name" value="CUATPASEI"/>
</dbReference>
<dbReference type="EC" id="7.2.2.8" evidence="3"/>
<keyword evidence="14" id="KW-0406">Ion transport</keyword>
<dbReference type="Gene3D" id="3.40.50.1000">
    <property type="entry name" value="HAD superfamily/HAD-like"/>
    <property type="match status" value="1"/>
</dbReference>
<evidence type="ECO:0000256" key="2">
    <source>
        <dbReference type="ARBA" id="ARBA00006024"/>
    </source>
</evidence>
<keyword evidence="6 17" id="KW-0479">Metal-binding</keyword>
<feature type="domain" description="HMA" evidence="19">
    <location>
        <begin position="28"/>
        <end position="94"/>
    </location>
</feature>
<sequence>MAPSHIAIPPVNHGPARLAVGPASPHMATTTLRVGGMTCGACTSALEAGFKGVDGVGNVSVSLVMERAVVMHNPQVVSAQQVCTIIEDRGFEAEVLSTDLPSPLATRFTDAAAHGHDGLVTTTVAIQGMTCGACTSAVEGGFKDVSGVKHFSISLLSERAVIQHDAKLLTADQIAEIIEDRGFDAQILDSASSAKSGTQSGAQHPASSIATTTVAIEGMTCGACTSAVEGGFKHVDGVLKFNISLLAERAVITHDVTKLAPERIAEIIEDRGFDAAVLSTIQDAEDHNLSSSTAQFKIYGCPDAATAKLLEDKLNALPGITSASLSLATDRLSVSHQPAVIGLRAIVDAVEAQGLNALVADSQDNNAQLESLAKTREINEWRTAFRTSLSFAIPVFIIGMVLPMFPSIDFGDVALIPGIYLGDVICLVLTIPVQFGIGKRFYVSAYKSIKHGSPTMDVLVILGTSCAFFFSVLSMLVSLLVPPHTKPSTVFDTSTMLITFITFGRYLENGAKGQTSKALSRLMSLAPSMATIYADPIAAEKSAEAWAKSAEGQSTPVTPRHPTDGSGSAYEEKVIATELLQVGDIVIIRPGDKMPADGIMVRGETYVDESMVTGEAMPVLKRVGAGVIGGTVNGTGRVDFRVTRAGRDTQLSQIVKLVQDAQTTRAPIQQVADTVAGYFVPAILILGLVTFLTWMVLSHVLPNPPKIFLQDASGGKIMVCVKLCISVIVFACPCALGLATPTAVMVGTGIGAENGILIKGGGALEKTTKVTLVVLDKTGTITHGKMSVARSRLAPEWDKTDQDRRLWWSLVGLAEMGSEHPVGKAILSAAKKELGIEPEGAVAGSVGEFKASVGKGIRAEAEPHGEGDRRRYQVLAGNVSFLDKHGVQVPDEAVASAEELNSRGLAARKQAKAPSAGTTNIFFAIDGQYAGHACLADTIKPGAAAAIAVLHRMGVATAMVTGDQPSTAVAVAEAVGIAHSAVHAGVSPDQKQSIVRHLQAQGSVVAMVGDGINDSPALATADVGIAMASGTDVAMEAADVVLMRPDDLMTIPAALHLTRSIFGRIKLNLAWACMYNLLGLPIAMGVFLPFGLHMHPMMAGFAMACSSVSVVVSSLLLKLWRRPRWMDEAEQAASPSQPASASSWPPRFLVWIRSLVSPRHIHDDGYVPLQNLDAES</sequence>
<evidence type="ECO:0000256" key="18">
    <source>
        <dbReference type="SAM" id="MobiDB-lite"/>
    </source>
</evidence>
<dbReference type="InterPro" id="IPR023299">
    <property type="entry name" value="ATPase_P-typ_cyto_dom_N"/>
</dbReference>
<dbReference type="PRINTS" id="PR00119">
    <property type="entry name" value="CATATPASE"/>
</dbReference>
<dbReference type="PROSITE" id="PS50846">
    <property type="entry name" value="HMA_2"/>
    <property type="match status" value="4"/>
</dbReference>
<comment type="caution">
    <text evidence="20">The sequence shown here is derived from an EMBL/GenBank/DDBJ whole genome shotgun (WGS) entry which is preliminary data.</text>
</comment>
<feature type="domain" description="HMA" evidence="19">
    <location>
        <begin position="210"/>
        <end position="276"/>
    </location>
</feature>
<dbReference type="PROSITE" id="PS00154">
    <property type="entry name" value="ATPASE_E1_E2"/>
    <property type="match status" value="1"/>
</dbReference>
<evidence type="ECO:0000256" key="9">
    <source>
        <dbReference type="ARBA" id="ARBA00022796"/>
    </source>
</evidence>
<comment type="similarity">
    <text evidence="2 17">Belongs to the cation transport ATPase (P-type) (TC 3.A.3) family. Type IB subfamily.</text>
</comment>
<dbReference type="AlphaFoldDB" id="A0A2C5XZM9"/>
<dbReference type="InterPro" id="IPR023214">
    <property type="entry name" value="HAD_sf"/>
</dbReference>
<feature type="domain" description="HMA" evidence="19">
    <location>
        <begin position="120"/>
        <end position="186"/>
    </location>
</feature>
<proteinExistence type="inferred from homology"/>
<keyword evidence="7" id="KW-0677">Repeat</keyword>
<feature type="transmembrane region" description="Helical" evidence="17">
    <location>
        <begin position="717"/>
        <end position="739"/>
    </location>
</feature>
<dbReference type="GO" id="GO:0030003">
    <property type="term" value="P:intracellular monoatomic cation homeostasis"/>
    <property type="evidence" value="ECO:0007669"/>
    <property type="project" value="UniProtKB-ARBA"/>
</dbReference>
<dbReference type="GO" id="GO:0140581">
    <property type="term" value="F:P-type monovalent copper transporter activity"/>
    <property type="evidence" value="ECO:0007669"/>
    <property type="project" value="UniProtKB-EC"/>
</dbReference>
<evidence type="ECO:0000256" key="12">
    <source>
        <dbReference type="ARBA" id="ARBA00022967"/>
    </source>
</evidence>
<protein>
    <recommendedName>
        <fullName evidence="3">P-type Cu(+) transporter</fullName>
        <ecNumber evidence="3">7.2.2.8</ecNumber>
    </recommendedName>
    <alternativeName>
        <fullName evidence="16">Cu(2+)-ATPase</fullName>
    </alternativeName>
</protein>
<dbReference type="NCBIfam" id="TIGR01494">
    <property type="entry name" value="ATPase_P-type"/>
    <property type="match status" value="2"/>
</dbReference>
<keyword evidence="12" id="KW-1278">Translocase</keyword>
<feature type="transmembrane region" description="Helical" evidence="17">
    <location>
        <begin position="1069"/>
        <end position="1092"/>
    </location>
</feature>
<dbReference type="NCBIfam" id="TIGR00003">
    <property type="entry name" value="copper ion binding protein"/>
    <property type="match status" value="3"/>
</dbReference>
<evidence type="ECO:0000313" key="20">
    <source>
        <dbReference type="EMBL" id="PHH71318.1"/>
    </source>
</evidence>
<evidence type="ECO:0000256" key="1">
    <source>
        <dbReference type="ARBA" id="ARBA00004127"/>
    </source>
</evidence>
<keyword evidence="9" id="KW-0186">Copper</keyword>
<evidence type="ECO:0000256" key="17">
    <source>
        <dbReference type="RuleBase" id="RU362081"/>
    </source>
</evidence>
<dbReference type="GO" id="GO:0055070">
    <property type="term" value="P:copper ion homeostasis"/>
    <property type="evidence" value="ECO:0007669"/>
    <property type="project" value="TreeGrafter"/>
</dbReference>
<keyword evidence="11" id="KW-0460">Magnesium</keyword>
<evidence type="ECO:0000256" key="7">
    <source>
        <dbReference type="ARBA" id="ARBA00022737"/>
    </source>
</evidence>
<keyword evidence="10 17" id="KW-0067">ATP-binding</keyword>
<feature type="transmembrane region" description="Helical" evidence="17">
    <location>
        <begin position="389"/>
        <end position="408"/>
    </location>
</feature>
<dbReference type="Gene3D" id="3.40.1110.10">
    <property type="entry name" value="Calcium-transporting ATPase, cytoplasmic domain N"/>
    <property type="match status" value="1"/>
</dbReference>
<name>A0A2C5XZM9_9HYPO</name>
<dbReference type="NCBIfam" id="TIGR01525">
    <property type="entry name" value="ATPase-IB_hvy"/>
    <property type="match status" value="1"/>
</dbReference>
<evidence type="ECO:0000256" key="15">
    <source>
        <dbReference type="ARBA" id="ARBA00023136"/>
    </source>
</evidence>